<comment type="caution">
    <text evidence="1">The sequence shown here is derived from an EMBL/GenBank/DDBJ whole genome shotgun (WGS) entry which is preliminary data.</text>
</comment>
<dbReference type="Proteomes" id="UP000324222">
    <property type="component" value="Unassembled WGS sequence"/>
</dbReference>
<gene>
    <name evidence="1" type="ORF">E2C01_068558</name>
</gene>
<proteinExistence type="predicted"/>
<organism evidence="1 2">
    <name type="scientific">Portunus trituberculatus</name>
    <name type="common">Swimming crab</name>
    <name type="synonym">Neptunus trituberculatus</name>
    <dbReference type="NCBI Taxonomy" id="210409"/>
    <lineage>
        <taxon>Eukaryota</taxon>
        <taxon>Metazoa</taxon>
        <taxon>Ecdysozoa</taxon>
        <taxon>Arthropoda</taxon>
        <taxon>Crustacea</taxon>
        <taxon>Multicrustacea</taxon>
        <taxon>Malacostraca</taxon>
        <taxon>Eumalacostraca</taxon>
        <taxon>Eucarida</taxon>
        <taxon>Decapoda</taxon>
        <taxon>Pleocyemata</taxon>
        <taxon>Brachyura</taxon>
        <taxon>Eubrachyura</taxon>
        <taxon>Portunoidea</taxon>
        <taxon>Portunidae</taxon>
        <taxon>Portuninae</taxon>
        <taxon>Portunus</taxon>
    </lineage>
</organism>
<evidence type="ECO:0000313" key="2">
    <source>
        <dbReference type="Proteomes" id="UP000324222"/>
    </source>
</evidence>
<evidence type="ECO:0000313" key="1">
    <source>
        <dbReference type="EMBL" id="MPC74206.1"/>
    </source>
</evidence>
<keyword evidence="2" id="KW-1185">Reference proteome</keyword>
<protein>
    <submittedName>
        <fullName evidence="1">Uncharacterized protein</fullName>
    </submittedName>
</protein>
<name>A0A5B7HWT6_PORTR</name>
<dbReference type="AlphaFoldDB" id="A0A5B7HWT6"/>
<sequence length="123" mass="13506">MSCGLCHVGGKAEQRGRCCRQCIVKLRVLMDSAAEKKKMSFVTCIDLSQTRERIKRQQLVSHATLTPGHRQGEAVLVDGLVVERCNTRYPLLTTHCSLLTATLTQSLFAADGPAEFVGLSDSR</sequence>
<accession>A0A5B7HWT6</accession>
<reference evidence="1 2" key="1">
    <citation type="submission" date="2019-05" db="EMBL/GenBank/DDBJ databases">
        <title>Another draft genome of Portunus trituberculatus and its Hox gene families provides insights of decapod evolution.</title>
        <authorList>
            <person name="Jeong J.-H."/>
            <person name="Song I."/>
            <person name="Kim S."/>
            <person name="Choi T."/>
            <person name="Kim D."/>
            <person name="Ryu S."/>
            <person name="Kim W."/>
        </authorList>
    </citation>
    <scope>NUCLEOTIDE SEQUENCE [LARGE SCALE GENOMIC DNA]</scope>
    <source>
        <tissue evidence="1">Muscle</tissue>
    </source>
</reference>
<dbReference type="EMBL" id="VSRR010038451">
    <property type="protein sequence ID" value="MPC74206.1"/>
    <property type="molecule type" value="Genomic_DNA"/>
</dbReference>